<comment type="caution">
    <text evidence="7">The sequence shown here is derived from an EMBL/GenBank/DDBJ whole genome shotgun (WGS) entry which is preliminary data.</text>
</comment>
<keyword evidence="3 5" id="KW-1133">Transmembrane helix</keyword>
<name>A0A934TS33_9BURK</name>
<evidence type="ECO:0000313" key="7">
    <source>
        <dbReference type="EMBL" id="MBK6006462.1"/>
    </source>
</evidence>
<feature type="transmembrane region" description="Helical" evidence="5">
    <location>
        <begin position="68"/>
        <end position="93"/>
    </location>
</feature>
<evidence type="ECO:0000259" key="6">
    <source>
        <dbReference type="Pfam" id="PF04116"/>
    </source>
</evidence>
<dbReference type="PANTHER" id="PTHR11863">
    <property type="entry name" value="STEROL DESATURASE"/>
    <property type="match status" value="1"/>
</dbReference>
<feature type="transmembrane region" description="Helical" evidence="5">
    <location>
        <begin position="36"/>
        <end position="56"/>
    </location>
</feature>
<dbReference type="InterPro" id="IPR006694">
    <property type="entry name" value="Fatty_acid_hydroxylase"/>
</dbReference>
<dbReference type="InterPro" id="IPR050307">
    <property type="entry name" value="Sterol_Desaturase_Related"/>
</dbReference>
<evidence type="ECO:0000256" key="2">
    <source>
        <dbReference type="ARBA" id="ARBA00022692"/>
    </source>
</evidence>
<evidence type="ECO:0000256" key="3">
    <source>
        <dbReference type="ARBA" id="ARBA00022989"/>
    </source>
</evidence>
<keyword evidence="8" id="KW-1185">Reference proteome</keyword>
<sequence length="268" mass="29755">METADLLGLLVPVTFFAMLAAERRWPARTFPERRGWTWVGVAFLLLIGAVSTLVPLAVDPAWLARHRWLDGTGVGVGGGTVVGYVVLSGVMYAGHRALHRFTWLWRLTHQLHHSPQRVDIPGSVLFHPLEMVAQVALQLFVTLVVLGLDPVAAALTGYVAAFYGMFQHLNMHTPRWLGWFIQRPEAHCEHHRLGVHAFNYGDLPLWDILLGTFRNPAHFEGRCGFESPADRRLGAMLAFRDVNRPVYGEGSRGAAAAPRMSVGQVSPK</sequence>
<comment type="subcellular location">
    <subcellularLocation>
        <location evidence="1">Membrane</location>
    </subcellularLocation>
</comment>
<keyword evidence="2 5" id="KW-0812">Transmembrane</keyword>
<accession>A0A934TS33</accession>
<evidence type="ECO:0000256" key="1">
    <source>
        <dbReference type="ARBA" id="ARBA00004370"/>
    </source>
</evidence>
<keyword evidence="4 5" id="KW-0472">Membrane</keyword>
<dbReference type="AlphaFoldDB" id="A0A934TS33"/>
<gene>
    <name evidence="7" type="ORF">JJB11_10195</name>
</gene>
<dbReference type="Pfam" id="PF04116">
    <property type="entry name" value="FA_hydroxylase"/>
    <property type="match status" value="1"/>
</dbReference>
<dbReference type="Proteomes" id="UP000630528">
    <property type="component" value="Unassembled WGS sequence"/>
</dbReference>
<evidence type="ECO:0000256" key="5">
    <source>
        <dbReference type="SAM" id="Phobius"/>
    </source>
</evidence>
<evidence type="ECO:0000313" key="8">
    <source>
        <dbReference type="Proteomes" id="UP000630528"/>
    </source>
</evidence>
<reference evidence="7" key="1">
    <citation type="journal article" date="2012" name="J. Microbiol. Biotechnol.">
        <title>Ramlibacter ginsenosidimutans sp. nov., with ginsenoside-converting activity.</title>
        <authorList>
            <person name="Wang L."/>
            <person name="An D.S."/>
            <person name="Kim S.G."/>
            <person name="Jin F.X."/>
            <person name="Kim S.C."/>
            <person name="Lee S.T."/>
            <person name="Im W.T."/>
        </authorList>
    </citation>
    <scope>NUCLEOTIDE SEQUENCE</scope>
    <source>
        <strain evidence="7">KACC 17527</strain>
    </source>
</reference>
<feature type="domain" description="Fatty acid hydroxylase" evidence="6">
    <location>
        <begin position="81"/>
        <end position="212"/>
    </location>
</feature>
<organism evidence="7 8">
    <name type="scientific">Ramlibacter ginsenosidimutans</name>
    <dbReference type="NCBI Taxonomy" id="502333"/>
    <lineage>
        <taxon>Bacteria</taxon>
        <taxon>Pseudomonadati</taxon>
        <taxon>Pseudomonadota</taxon>
        <taxon>Betaproteobacteria</taxon>
        <taxon>Burkholderiales</taxon>
        <taxon>Comamonadaceae</taxon>
        <taxon>Ramlibacter</taxon>
    </lineage>
</organism>
<evidence type="ECO:0000256" key="4">
    <source>
        <dbReference type="ARBA" id="ARBA00023136"/>
    </source>
</evidence>
<dbReference type="GO" id="GO:0008610">
    <property type="term" value="P:lipid biosynthetic process"/>
    <property type="evidence" value="ECO:0007669"/>
    <property type="project" value="InterPro"/>
</dbReference>
<proteinExistence type="predicted"/>
<dbReference type="EMBL" id="JAEPWM010000003">
    <property type="protein sequence ID" value="MBK6006462.1"/>
    <property type="molecule type" value="Genomic_DNA"/>
</dbReference>
<reference evidence="7" key="2">
    <citation type="submission" date="2021-01" db="EMBL/GenBank/DDBJ databases">
        <authorList>
            <person name="Kang M."/>
        </authorList>
    </citation>
    <scope>NUCLEOTIDE SEQUENCE</scope>
    <source>
        <strain evidence="7">KACC 17527</strain>
    </source>
</reference>
<dbReference type="GO" id="GO:0016491">
    <property type="term" value="F:oxidoreductase activity"/>
    <property type="evidence" value="ECO:0007669"/>
    <property type="project" value="InterPro"/>
</dbReference>
<protein>
    <submittedName>
        <fullName evidence="7">Sterol desaturase family protein</fullName>
    </submittedName>
</protein>
<feature type="transmembrane region" description="Helical" evidence="5">
    <location>
        <begin position="135"/>
        <end position="166"/>
    </location>
</feature>
<dbReference type="RefSeq" id="WP_201169746.1">
    <property type="nucleotide sequence ID" value="NZ_JAEPWM010000003.1"/>
</dbReference>
<dbReference type="GO" id="GO:0005506">
    <property type="term" value="F:iron ion binding"/>
    <property type="evidence" value="ECO:0007669"/>
    <property type="project" value="InterPro"/>
</dbReference>
<dbReference type="GO" id="GO:0016020">
    <property type="term" value="C:membrane"/>
    <property type="evidence" value="ECO:0007669"/>
    <property type="project" value="UniProtKB-SubCell"/>
</dbReference>